<comment type="caution">
    <text evidence="2">The sequence shown here is derived from an EMBL/GenBank/DDBJ whole genome shotgun (WGS) entry which is preliminary data.</text>
</comment>
<evidence type="ECO:0000313" key="3">
    <source>
        <dbReference type="Proteomes" id="UP001557470"/>
    </source>
</evidence>
<feature type="compositionally biased region" description="Basic and acidic residues" evidence="1">
    <location>
        <begin position="791"/>
        <end position="800"/>
    </location>
</feature>
<feature type="compositionally biased region" description="Polar residues" evidence="1">
    <location>
        <begin position="2451"/>
        <end position="2471"/>
    </location>
</feature>
<feature type="compositionally biased region" description="Basic and acidic residues" evidence="1">
    <location>
        <begin position="878"/>
        <end position="896"/>
    </location>
</feature>
<dbReference type="Proteomes" id="UP001557470">
    <property type="component" value="Unassembled WGS sequence"/>
</dbReference>
<evidence type="ECO:0000256" key="1">
    <source>
        <dbReference type="SAM" id="MobiDB-lite"/>
    </source>
</evidence>
<feature type="compositionally biased region" description="Basic and acidic residues" evidence="1">
    <location>
        <begin position="360"/>
        <end position="380"/>
    </location>
</feature>
<feature type="compositionally biased region" description="Low complexity" evidence="1">
    <location>
        <begin position="1835"/>
        <end position="1889"/>
    </location>
</feature>
<sequence>MEDIMDELYGDLGQEHQKLLPTDTMGAFDEDSVDIYSGLESPSPQIKSNTERNCTFSQQNLKSMDLYEEIITEEQQERQASYDELRTRYSAAQNQVEELLQRLQQVETQNTKLNTENSQLRKNICALLKTAKIEVARKDEEINRLNHSFRPGRNPAAYRQSQDCQRNQISTRINPPGPSLQRKPQVPTSLTPKGPSQPCQPPGPRRDGLVQDLHKHLQKNSDVVQASVSIPTSDATVFRPPLPDETVLGTAIPDNTILRPPLPDNTILRPPLPDEIVFRPPLPDKPVLRTDLPDDTVLRPPLPVISNVSGVDSEAPVRQRDSPVSNFSKDTVNRHLTREHSTSDHSKQTKHREGRGHNTRLSEQRSKKCPDQESHSNERNRSHKSQKDSGNYDSRTSKSRYSSSNIAIHRRSGRAKSPASNISDYASSDRTYKDLTKESPDVDSFGSRRHDKELKIDKEGDRHRHAKDISFKKQSNQCSFNGRPGKSLHHKRSTSPMRDHQRLEDRRIADEIAKEKNVSGERSSKRSTCSDRGKDMNNSKTKEVDLCSLDDTMVSNLDGCKVREAHEGSNVLPAEAKLHDKSSVEKNSSNKKLSFMETLNLTLSPVKKPSNPAESMEHNKPSRPTEAMEQKKPSKPAEAMLHNKPSKPAEAMVHNKPSKPAEAMVHNKPSKPAETMEHNKSKKPAEAMEHNRPSKPAEVMEHNKPSKPAEAMEHNKPKKPAEAMEHNKPSKPAEAMVHNKPSKPAETMEHNKPSKPAEAMEHNKPSKPAKAMEHNKPSKPAEAMVHNKPSKPAEAKEHNKPCKPAEAMVHNKPCKPAEPMEHNKPSKPAEAMVHNKPSKPAEAMEHNNSKKPAEAMEHNKPSKPAEVMEHNKPSKPAEAMEHNKPKKPAEAMEHNKPSKPAEAMVHNKPSKPAETMEHNKPSKPAEAMEHNKPSKPAEAMEHNKPSKPAEAMEHNKPSKPAEAKEHNKPCKPAEAMVHNKPCKPVEAMEHNKLSKPAEAMEHNKPSKPAEAMEHNKPSKPAEAMEHNKPSKPAEAMEHNKPSKPAEAMVHNKPSKPAEAMVHNKLSKPAEAMVYNKPRKPAEAMEQNKVTAPEVPEDQSTEDEGQPDLEELIVLDEINSTMETEESEDPVVQPSLETQMPIEPVSIESGPTDKALCQDCDKVLAETTVAKEELKSHLEVVDSTVQDSADGRTEIPEATVDQMTESNTQEPLKTDCATLLDCDSILKRLENCDSENVIENSEDFTAATTASTTDFENCRSYSNKNTELSCNRLTPEHSTADSEVVAENCVDIQNRETPIDLVSKRNSLETVSQEPPSAARVGSPAIQASTGNGMSESLQPSLLIEPEGLQPLPASVISNDIHKKSVTEEVLDVSRNAVSSTICIDVIPEICITDVTTDVTGVLMTCEKEKPLEEQSSLMSSSIGVSKVSSTTCEVTPSEQYKQDLEHTPKKSLHSEKSYRENEEENIEPSSSIPMAHDEDSMMLTLSSLKIIPNVISPLTSPVRPTRKSQQPCPNTLAYAKSLCKVLSSTAVDPDSEKLEVTKENKIAGCTAMPATKEDVDGKSDCPSSTEKELEEGEIVSESEGEETTVTQSPPTKTVRPTSNLKNQPSDKLFPRLSKNLAKEKLVNEGDSEAKRITMTSSFKSPTSNKTRYKTVQPQLPKYPLSTVEEVMDIFAKIRKECRKKYMKLHSVFSKRTFSGVMGMSLDSFIDFVDCVHLTKLCNEEDILKVKLKNIVKSVLIKLTDNGIVNRIFDQQPLDMKSKLWEFVDSQLDFLFKDIQITLRGVCISSKGNPSSGAVNDRNFSGNKVLKQTVRSPKQPTRSPKQPTRSPKQPTRSPKQPSRSPKQPSRSQKQPSRSQKQPSRSQKQPSRSQKQPSRSQKQPSRSQKQPLRSQKQPSRSPKQPARSPRQPARSPKSSVSNTSRLRKPQQTESLTRTFTPKRPPEELSECVQPNIKRSRFQTVPPCRTGLGRGKSIKMSSEVENTELEPQTSDHIHMQPSTQTTLQHSVESLPSNGSSSAERVATYVRRLSQNGAIHDKSDFEILTEQQASSLTFNLVTDTQMGEIFKCLLQGSDLLETNVSGAENQGWPLGTPRKEGEHFLDLTTPSKGVTPSKLITTWTAISPQKFSSPNSKIKVPVNPALLDESCMLEVPSSLSESRTTPQYGVFSQRSYSILAEDLAVSLTIPSPLKSDNHLSFLHPASGELASAPDSVISAHFSEDALMDGEDAVEQDIHLALDTDNSSGGSSGGGRTSEPSVNPLFHFKPHLPMQAVVMEKSNDHFIVKIRHADSFNSTNPGINCSNLCIKSTNPAINFTNLGNNSSSSSDKFTNLPVNSTTTDIISTSKIVNATSTGIISNCPADHFKNLVVNPTSMEINSTLHVANSTNLEKNSTSQAVKSLKPSSVSYISPGNNSTNPINTCINPGYNSTNPGTNSTLVDNSTRTVNCINQSITSTSKDLNPTLARSPQSPQIERQHGKNDSPKEHSYEAPLSEASPPFHLSCISTSTETASDISEPCLSIVEEPPERDQRGGKFGKKRSKHHVETKAKRAKKEVIPEKSKHKKKSVKSPKGKGHKSYKREQSKVSSPARSTPSPNSLSARNIIIKKGEVVETWTKNEDRDILLSLKMNGSRSDTFSALSEKMNKTPAQIAERFSQLMKLFKKKEKMAS</sequence>
<feature type="compositionally biased region" description="Basic and acidic residues" evidence="1">
    <location>
        <begin position="710"/>
        <end position="728"/>
    </location>
</feature>
<feature type="compositionally biased region" description="Acidic residues" evidence="1">
    <location>
        <begin position="1094"/>
        <end position="1108"/>
    </location>
</feature>
<dbReference type="Pfam" id="PF21227">
    <property type="entry name" value="Myb_DNA-binding_7"/>
    <property type="match status" value="1"/>
</dbReference>
<feature type="compositionally biased region" description="Basic and acidic residues" evidence="1">
    <location>
        <begin position="950"/>
        <end position="968"/>
    </location>
</feature>
<feature type="compositionally biased region" description="Basic and acidic residues" evidence="1">
    <location>
        <begin position="758"/>
        <end position="776"/>
    </location>
</feature>
<dbReference type="PANTHER" id="PTHR15489">
    <property type="entry name" value="CASPASE 8 ASSOCIATED PROTEIN 2"/>
    <property type="match status" value="1"/>
</dbReference>
<feature type="region of interest" description="Disordered" evidence="1">
    <location>
        <begin position="2512"/>
        <end position="2598"/>
    </location>
</feature>
<keyword evidence="3" id="KW-1185">Reference proteome</keyword>
<dbReference type="SUPFAM" id="SSF46689">
    <property type="entry name" value="Homeodomain-like"/>
    <property type="match status" value="1"/>
</dbReference>
<feature type="region of interest" description="Disordered" evidence="1">
    <location>
        <begin position="996"/>
        <end position="1059"/>
    </location>
</feature>
<dbReference type="EMBL" id="JAGEUA010000008">
    <property type="protein sequence ID" value="KAL0967322.1"/>
    <property type="molecule type" value="Genomic_DNA"/>
</dbReference>
<feature type="compositionally biased region" description="Basic and acidic residues" evidence="1">
    <location>
        <begin position="2541"/>
        <end position="2557"/>
    </location>
</feature>
<feature type="compositionally biased region" description="Basic and acidic residues" evidence="1">
    <location>
        <begin position="331"/>
        <end position="347"/>
    </location>
</feature>
<feature type="compositionally biased region" description="Low complexity" evidence="1">
    <location>
        <begin position="1896"/>
        <end position="1917"/>
    </location>
</feature>
<feature type="compositionally biased region" description="Polar residues" evidence="1">
    <location>
        <begin position="418"/>
        <end position="429"/>
    </location>
</feature>
<feature type="region of interest" description="Disordered" evidence="1">
    <location>
        <begin position="282"/>
        <end position="539"/>
    </location>
</feature>
<protein>
    <recommendedName>
        <fullName evidence="4">CASP8-associated protein 2</fullName>
    </recommendedName>
</protein>
<dbReference type="Gene3D" id="1.10.10.60">
    <property type="entry name" value="Homeodomain-like"/>
    <property type="match status" value="1"/>
</dbReference>
<feature type="compositionally biased region" description="Polar residues" evidence="1">
    <location>
        <begin position="1789"/>
        <end position="1805"/>
    </location>
</feature>
<dbReference type="PANTHER" id="PTHR15489:SF2">
    <property type="entry name" value="CASP8-ASSOCIATED PROTEIN 2"/>
    <property type="match status" value="1"/>
</dbReference>
<feature type="region of interest" description="Disordered" evidence="1">
    <location>
        <begin position="1078"/>
        <end position="1108"/>
    </location>
</feature>
<feature type="region of interest" description="Disordered" evidence="1">
    <location>
        <begin position="1789"/>
        <end position="1950"/>
    </location>
</feature>
<feature type="compositionally biased region" description="Basic and acidic residues" evidence="1">
    <location>
        <begin position="674"/>
        <end position="692"/>
    </location>
</feature>
<feature type="compositionally biased region" description="Basic and acidic residues" evidence="1">
    <location>
        <begin position="1440"/>
        <end position="1460"/>
    </location>
</feature>
<organism evidence="2 3">
    <name type="scientific">Umbra pygmaea</name>
    <name type="common">Eastern mudminnow</name>
    <dbReference type="NCBI Taxonomy" id="75934"/>
    <lineage>
        <taxon>Eukaryota</taxon>
        <taxon>Metazoa</taxon>
        <taxon>Chordata</taxon>
        <taxon>Craniata</taxon>
        <taxon>Vertebrata</taxon>
        <taxon>Euteleostomi</taxon>
        <taxon>Actinopterygii</taxon>
        <taxon>Neopterygii</taxon>
        <taxon>Teleostei</taxon>
        <taxon>Protacanthopterygii</taxon>
        <taxon>Esociformes</taxon>
        <taxon>Umbridae</taxon>
        <taxon>Umbra</taxon>
    </lineage>
</organism>
<evidence type="ECO:0000313" key="2">
    <source>
        <dbReference type="EMBL" id="KAL0967322.1"/>
    </source>
</evidence>
<feature type="compositionally biased region" description="Polar residues" evidence="1">
    <location>
        <begin position="1812"/>
        <end position="1834"/>
    </location>
</feature>
<feature type="region of interest" description="Disordered" evidence="1">
    <location>
        <begin position="604"/>
        <end position="975"/>
    </location>
</feature>
<feature type="compositionally biased region" description="Polar residues" evidence="1">
    <location>
        <begin position="1918"/>
        <end position="1937"/>
    </location>
</feature>
<feature type="compositionally biased region" description="Basic residues" evidence="1">
    <location>
        <begin position="2558"/>
        <end position="2576"/>
    </location>
</feature>
<feature type="region of interest" description="Disordered" evidence="1">
    <location>
        <begin position="1555"/>
        <end position="1612"/>
    </location>
</feature>
<dbReference type="InterPro" id="IPR039674">
    <property type="entry name" value="FLASH"/>
</dbReference>
<feature type="compositionally biased region" description="Polar residues" evidence="1">
    <location>
        <begin position="2582"/>
        <end position="2598"/>
    </location>
</feature>
<feature type="compositionally biased region" description="Basic and acidic residues" evidence="1">
    <location>
        <begin position="842"/>
        <end position="860"/>
    </location>
</feature>
<feature type="region of interest" description="Disordered" evidence="1">
    <location>
        <begin position="146"/>
        <end position="209"/>
    </location>
</feature>
<evidence type="ECO:0008006" key="4">
    <source>
        <dbReference type="Google" id="ProtNLM"/>
    </source>
</evidence>
<feature type="compositionally biased region" description="Polar residues" evidence="1">
    <location>
        <begin position="159"/>
        <end position="173"/>
    </location>
</feature>
<feature type="compositionally biased region" description="Basic residues" evidence="1">
    <location>
        <begin position="348"/>
        <end position="358"/>
    </location>
</feature>
<feature type="region of interest" description="Disordered" evidence="1">
    <location>
        <begin position="1433"/>
        <end position="1474"/>
    </location>
</feature>
<feature type="compositionally biased region" description="Basic and acidic residues" evidence="1">
    <location>
        <begin position="2472"/>
        <end position="2486"/>
    </location>
</feature>
<accession>A0ABD0W7I1</accession>
<proteinExistence type="predicted"/>
<reference evidence="2 3" key="1">
    <citation type="submission" date="2024-06" db="EMBL/GenBank/DDBJ databases">
        <authorList>
            <person name="Pan Q."/>
            <person name="Wen M."/>
            <person name="Jouanno E."/>
            <person name="Zahm M."/>
            <person name="Klopp C."/>
            <person name="Cabau C."/>
            <person name="Louis A."/>
            <person name="Berthelot C."/>
            <person name="Parey E."/>
            <person name="Roest Crollius H."/>
            <person name="Montfort J."/>
            <person name="Robinson-Rechavi M."/>
            <person name="Bouchez O."/>
            <person name="Lampietro C."/>
            <person name="Lopez Roques C."/>
            <person name="Donnadieu C."/>
            <person name="Postlethwait J."/>
            <person name="Bobe J."/>
            <person name="Verreycken H."/>
            <person name="Guiguen Y."/>
        </authorList>
    </citation>
    <scope>NUCLEOTIDE SEQUENCE [LARGE SCALE GENOMIC DNA]</scope>
    <source>
        <strain evidence="2">Up_M1</strain>
        <tissue evidence="2">Testis</tissue>
    </source>
</reference>
<dbReference type="InterPro" id="IPR009057">
    <property type="entry name" value="Homeodomain-like_sf"/>
</dbReference>
<feature type="region of interest" description="Disordered" evidence="1">
    <location>
        <begin position="2451"/>
        <end position="2500"/>
    </location>
</feature>
<feature type="region of interest" description="Disordered" evidence="1">
    <location>
        <begin position="2238"/>
        <end position="2258"/>
    </location>
</feature>
<feature type="compositionally biased region" description="Polar residues" evidence="1">
    <location>
        <begin position="1590"/>
        <end position="1609"/>
    </location>
</feature>
<feature type="compositionally biased region" description="Basic and acidic residues" evidence="1">
    <location>
        <begin position="430"/>
        <end position="471"/>
    </location>
</feature>
<feature type="compositionally biased region" description="Acidic residues" evidence="1">
    <location>
        <begin position="1572"/>
        <end position="1586"/>
    </location>
</feature>
<feature type="compositionally biased region" description="Basic and acidic residues" evidence="1">
    <location>
        <begin position="497"/>
        <end position="539"/>
    </location>
</feature>
<name>A0ABD0W7I1_UMBPY</name>
<gene>
    <name evidence="2" type="ORF">UPYG_G00250760</name>
</gene>